<dbReference type="Pfam" id="PF01435">
    <property type="entry name" value="Peptidase_M48"/>
    <property type="match status" value="1"/>
</dbReference>
<proteinExistence type="predicted"/>
<evidence type="ECO:0000256" key="7">
    <source>
        <dbReference type="SAM" id="SignalP"/>
    </source>
</evidence>
<evidence type="ECO:0000256" key="1">
    <source>
        <dbReference type="ARBA" id="ARBA00001947"/>
    </source>
</evidence>
<evidence type="ECO:0000256" key="5">
    <source>
        <dbReference type="ARBA" id="ARBA00022833"/>
    </source>
</evidence>
<dbReference type="AlphaFoldDB" id="A0A318GUT9"/>
<keyword evidence="7" id="KW-0732">Signal</keyword>
<gene>
    <name evidence="9" type="ORF">C7444_1312</name>
</gene>
<evidence type="ECO:0000256" key="2">
    <source>
        <dbReference type="ARBA" id="ARBA00022670"/>
    </source>
</evidence>
<dbReference type="InterPro" id="IPR051156">
    <property type="entry name" value="Mito/Outer_Membr_Metalloprot"/>
</dbReference>
<accession>A0A318GUT9</accession>
<keyword evidence="3" id="KW-0479">Metal-binding</keyword>
<dbReference type="GO" id="GO:0004222">
    <property type="term" value="F:metalloendopeptidase activity"/>
    <property type="evidence" value="ECO:0007669"/>
    <property type="project" value="InterPro"/>
</dbReference>
<evidence type="ECO:0000313" key="10">
    <source>
        <dbReference type="Proteomes" id="UP000247811"/>
    </source>
</evidence>
<name>A0A318GUT9_9BURK</name>
<evidence type="ECO:0000313" key="9">
    <source>
        <dbReference type="EMBL" id="PXW91868.1"/>
    </source>
</evidence>
<protein>
    <submittedName>
        <fullName evidence="9">Putative Zn-dependent protease</fullName>
    </submittedName>
</protein>
<feature type="chain" id="PRO_5016341196" evidence="7">
    <location>
        <begin position="31"/>
        <end position="530"/>
    </location>
</feature>
<dbReference type="PANTHER" id="PTHR22726">
    <property type="entry name" value="METALLOENDOPEPTIDASE OMA1"/>
    <property type="match status" value="1"/>
</dbReference>
<comment type="cofactor">
    <cofactor evidence="1">
        <name>Zn(2+)</name>
        <dbReference type="ChEBI" id="CHEBI:29105"/>
    </cofactor>
</comment>
<dbReference type="EMBL" id="QJJS01000031">
    <property type="protein sequence ID" value="PXW91868.1"/>
    <property type="molecule type" value="Genomic_DNA"/>
</dbReference>
<dbReference type="Gene3D" id="3.30.2010.10">
    <property type="entry name" value="Metalloproteases ('zincins'), catalytic domain"/>
    <property type="match status" value="1"/>
</dbReference>
<keyword evidence="2 9" id="KW-0645">Protease</keyword>
<dbReference type="PANTHER" id="PTHR22726:SF1">
    <property type="entry name" value="METALLOENDOPEPTIDASE OMA1, MITOCHONDRIAL"/>
    <property type="match status" value="1"/>
</dbReference>
<dbReference type="GO" id="GO:0016020">
    <property type="term" value="C:membrane"/>
    <property type="evidence" value="ECO:0007669"/>
    <property type="project" value="TreeGrafter"/>
</dbReference>
<dbReference type="OrthoDB" id="9810445at2"/>
<dbReference type="GO" id="GO:0051603">
    <property type="term" value="P:proteolysis involved in protein catabolic process"/>
    <property type="evidence" value="ECO:0007669"/>
    <property type="project" value="TreeGrafter"/>
</dbReference>
<feature type="signal peptide" evidence="7">
    <location>
        <begin position="1"/>
        <end position="30"/>
    </location>
</feature>
<dbReference type="InterPro" id="IPR001915">
    <property type="entry name" value="Peptidase_M48"/>
</dbReference>
<evidence type="ECO:0000259" key="8">
    <source>
        <dbReference type="Pfam" id="PF01435"/>
    </source>
</evidence>
<reference evidence="9 10" key="1">
    <citation type="submission" date="2018-05" db="EMBL/GenBank/DDBJ databases">
        <title>Genomic Encyclopedia of Type Strains, Phase IV (KMG-IV): sequencing the most valuable type-strain genomes for metagenomic binning, comparative biology and taxonomic classification.</title>
        <authorList>
            <person name="Goeker M."/>
        </authorList>
    </citation>
    <scope>NUCLEOTIDE SEQUENCE [LARGE SCALE GENOMIC DNA]</scope>
    <source>
        <strain evidence="9 10">DSM 566</strain>
    </source>
</reference>
<dbReference type="RefSeq" id="WP_110402536.1">
    <property type="nucleotide sequence ID" value="NZ_QJJS01000031.1"/>
</dbReference>
<comment type="caution">
    <text evidence="9">The sequence shown here is derived from an EMBL/GenBank/DDBJ whole genome shotgun (WGS) entry which is preliminary data.</text>
</comment>
<evidence type="ECO:0000256" key="4">
    <source>
        <dbReference type="ARBA" id="ARBA00022801"/>
    </source>
</evidence>
<evidence type="ECO:0000256" key="6">
    <source>
        <dbReference type="ARBA" id="ARBA00023049"/>
    </source>
</evidence>
<feature type="domain" description="Peptidase M48" evidence="8">
    <location>
        <begin position="105"/>
        <end position="274"/>
    </location>
</feature>
<keyword evidence="4" id="KW-0378">Hydrolase</keyword>
<organism evidence="9 10">
    <name type="scientific">Sphaerotilus hippei</name>
    <dbReference type="NCBI Taxonomy" id="744406"/>
    <lineage>
        <taxon>Bacteria</taxon>
        <taxon>Pseudomonadati</taxon>
        <taxon>Pseudomonadota</taxon>
        <taxon>Betaproteobacteria</taxon>
        <taxon>Burkholderiales</taxon>
        <taxon>Sphaerotilaceae</taxon>
        <taxon>Sphaerotilus</taxon>
    </lineage>
</organism>
<sequence>MSVTIKNGFKTVLLAALMAGLPLAPGLGRAAPGDRQALPALGDATSEDLSVADERRLGDRIMSQILPDPDVVDDPLLQEYLDSLWQPLLAAARQRGDLTDELDQHYAWKAFLVRDRTVNAFALPGGYIGVHLGLISVTGSSDELASVLAHELSHVTQRHIARSMATQRRQSMLSLASLLLGVLAASRSPDAANAILTGGQAVAMQGQLNFSRDMEREADRIGFSVLSGAGFDPGGMAHMFDHLQQASRLMDNNQYPYLRSHPLTTERIAEARSRLGIGALPVAEPPGAAAWLHAAMQGRVRALMDTRTESLRRLVNRQGAAEAGGREGISASPAALAEAYAASLAARRLKDRATEDSALARARTLAAPYPGARRAVRILQVESLLARGQAVEAGRLLETAEPDASRAGMLLSCSVALAGSGPQAGLQPCAETLQAWVAQHADDSTAWTQLAQARERQGQPLAALRAQAEVQLAQGNTRGALDRLRAGQQLARSTRTIDSLEAAVIDTRLKRVEQLRREEMNEERNGDRAP</sequence>
<keyword evidence="6" id="KW-0482">Metalloprotease</keyword>
<keyword evidence="10" id="KW-1185">Reference proteome</keyword>
<keyword evidence="5" id="KW-0862">Zinc</keyword>
<evidence type="ECO:0000256" key="3">
    <source>
        <dbReference type="ARBA" id="ARBA00022723"/>
    </source>
</evidence>
<dbReference type="Proteomes" id="UP000247811">
    <property type="component" value="Unassembled WGS sequence"/>
</dbReference>
<dbReference type="GO" id="GO:0046872">
    <property type="term" value="F:metal ion binding"/>
    <property type="evidence" value="ECO:0007669"/>
    <property type="project" value="UniProtKB-KW"/>
</dbReference>